<comment type="caution">
    <text evidence="2">The sequence shown here is derived from an EMBL/GenBank/DDBJ whole genome shotgun (WGS) entry which is preliminary data.</text>
</comment>
<organism evidence="2 3">
    <name type="scientific">Vitis vinifera</name>
    <name type="common">Grape</name>
    <dbReference type="NCBI Taxonomy" id="29760"/>
    <lineage>
        <taxon>Eukaryota</taxon>
        <taxon>Viridiplantae</taxon>
        <taxon>Streptophyta</taxon>
        <taxon>Embryophyta</taxon>
        <taxon>Tracheophyta</taxon>
        <taxon>Spermatophyta</taxon>
        <taxon>Magnoliopsida</taxon>
        <taxon>eudicotyledons</taxon>
        <taxon>Gunneridae</taxon>
        <taxon>Pentapetalae</taxon>
        <taxon>rosids</taxon>
        <taxon>Vitales</taxon>
        <taxon>Vitaceae</taxon>
        <taxon>Viteae</taxon>
        <taxon>Vitis</taxon>
    </lineage>
</organism>
<dbReference type="InterPro" id="IPR045249">
    <property type="entry name" value="HARBI1-like"/>
</dbReference>
<dbReference type="Proteomes" id="UP000288805">
    <property type="component" value="Unassembled WGS sequence"/>
</dbReference>
<dbReference type="AlphaFoldDB" id="A0A438HKB8"/>
<feature type="domain" description="DUF8040" evidence="1">
    <location>
        <begin position="57"/>
        <end position="106"/>
    </location>
</feature>
<evidence type="ECO:0000259" key="1">
    <source>
        <dbReference type="Pfam" id="PF26138"/>
    </source>
</evidence>
<sequence>MDDNSTSSGSLYESTSYSEEGDDLDEIFIAHIMNEYEEIFLCKTPQRTSMLSGAQFDTRFVTVEEAMTMFLLIVGHNVRMRVVVDCFQHSTETVARHFKEVRRALCRLGKILICPNNMTNEDCIGAIDDTHISAWDSTDRQTSFRGTANDARVFLDALTRPEVNFPWPSEGKYYVVDSGYPCISGFLPPLSR</sequence>
<reference evidence="2 3" key="1">
    <citation type="journal article" date="2018" name="PLoS Genet.">
        <title>Population sequencing reveals clonal diversity and ancestral inbreeding in the grapevine cultivar Chardonnay.</title>
        <authorList>
            <person name="Roach M.J."/>
            <person name="Johnson D.L."/>
            <person name="Bohlmann J."/>
            <person name="van Vuuren H.J."/>
            <person name="Jones S.J."/>
            <person name="Pretorius I.S."/>
            <person name="Schmidt S.A."/>
            <person name="Borneman A.R."/>
        </authorList>
    </citation>
    <scope>NUCLEOTIDE SEQUENCE [LARGE SCALE GENOMIC DNA]</scope>
    <source>
        <strain evidence="3">cv. Chardonnay</strain>
        <tissue evidence="2">Leaf</tissue>
    </source>
</reference>
<gene>
    <name evidence="2" type="ORF">CK203_039496</name>
</gene>
<dbReference type="PANTHER" id="PTHR22930">
    <property type="match status" value="1"/>
</dbReference>
<dbReference type="InterPro" id="IPR058353">
    <property type="entry name" value="DUF8040"/>
</dbReference>
<dbReference type="Pfam" id="PF26138">
    <property type="entry name" value="DUF8040"/>
    <property type="match status" value="1"/>
</dbReference>
<accession>A0A438HKB8</accession>
<evidence type="ECO:0000313" key="2">
    <source>
        <dbReference type="EMBL" id="RVW84884.1"/>
    </source>
</evidence>
<name>A0A438HKB8_VITVI</name>
<evidence type="ECO:0000313" key="3">
    <source>
        <dbReference type="Proteomes" id="UP000288805"/>
    </source>
</evidence>
<dbReference type="EMBL" id="QGNW01000209">
    <property type="protein sequence ID" value="RVW84884.1"/>
    <property type="molecule type" value="Genomic_DNA"/>
</dbReference>
<proteinExistence type="predicted"/>
<dbReference type="PANTHER" id="PTHR22930:SF228">
    <property type="entry name" value="PROTEIN ALP1-LIKE"/>
    <property type="match status" value="1"/>
</dbReference>
<protein>
    <recommendedName>
        <fullName evidence="1">DUF8040 domain-containing protein</fullName>
    </recommendedName>
</protein>